<reference evidence="1" key="2">
    <citation type="journal article" date="2015" name="Data Brief">
        <title>Shoot transcriptome of the giant reed, Arundo donax.</title>
        <authorList>
            <person name="Barrero R.A."/>
            <person name="Guerrero F.D."/>
            <person name="Moolhuijzen P."/>
            <person name="Goolsby J.A."/>
            <person name="Tidwell J."/>
            <person name="Bellgard S.E."/>
            <person name="Bellgard M.I."/>
        </authorList>
    </citation>
    <scope>NUCLEOTIDE SEQUENCE</scope>
    <source>
        <tissue evidence="1">Shoot tissue taken approximately 20 cm above the soil surface</tissue>
    </source>
</reference>
<proteinExistence type="predicted"/>
<name>A0A0A9FQ07_ARUDO</name>
<dbReference type="EMBL" id="GBRH01182996">
    <property type="protein sequence ID" value="JAE14900.1"/>
    <property type="molecule type" value="Transcribed_RNA"/>
</dbReference>
<reference evidence="1" key="1">
    <citation type="submission" date="2014-09" db="EMBL/GenBank/DDBJ databases">
        <authorList>
            <person name="Magalhaes I.L.F."/>
            <person name="Oliveira U."/>
            <person name="Santos F.R."/>
            <person name="Vidigal T.H.D.A."/>
            <person name="Brescovit A.D."/>
            <person name="Santos A.J."/>
        </authorList>
    </citation>
    <scope>NUCLEOTIDE SEQUENCE</scope>
    <source>
        <tissue evidence="1">Shoot tissue taken approximately 20 cm above the soil surface</tissue>
    </source>
</reference>
<evidence type="ECO:0000313" key="1">
    <source>
        <dbReference type="EMBL" id="JAE14900.1"/>
    </source>
</evidence>
<accession>A0A0A9FQ07</accession>
<sequence length="85" mass="9452">MSVPSLHHIHSIAFLGFLGDRSGSMHLPTTRCRASFPELVAVQHAMPMQVQSSTMLHILLRRKLVVVEACGTLIDRIATHYILCC</sequence>
<organism evidence="1">
    <name type="scientific">Arundo donax</name>
    <name type="common">Giant reed</name>
    <name type="synonym">Donax arundinaceus</name>
    <dbReference type="NCBI Taxonomy" id="35708"/>
    <lineage>
        <taxon>Eukaryota</taxon>
        <taxon>Viridiplantae</taxon>
        <taxon>Streptophyta</taxon>
        <taxon>Embryophyta</taxon>
        <taxon>Tracheophyta</taxon>
        <taxon>Spermatophyta</taxon>
        <taxon>Magnoliopsida</taxon>
        <taxon>Liliopsida</taxon>
        <taxon>Poales</taxon>
        <taxon>Poaceae</taxon>
        <taxon>PACMAD clade</taxon>
        <taxon>Arundinoideae</taxon>
        <taxon>Arundineae</taxon>
        <taxon>Arundo</taxon>
    </lineage>
</organism>
<dbReference type="AlphaFoldDB" id="A0A0A9FQ07"/>
<protein>
    <submittedName>
        <fullName evidence="1">Uncharacterized protein</fullName>
    </submittedName>
</protein>